<dbReference type="Proteomes" id="UP000475545">
    <property type="component" value="Unassembled WGS sequence"/>
</dbReference>
<reference evidence="2 3" key="1">
    <citation type="submission" date="2019-11" db="EMBL/GenBank/DDBJ databases">
        <title>Gordonia sp. nov., a novel actinobacterium isolated from mangrove soil in Hainan.</title>
        <authorList>
            <person name="Huang X."/>
            <person name="Xie Y."/>
            <person name="Chu X."/>
            <person name="Xiao K."/>
        </authorList>
    </citation>
    <scope>NUCLEOTIDE SEQUENCE [LARGE SCALE GENOMIC DNA]</scope>
    <source>
        <strain evidence="2 3">HNM0687</strain>
    </source>
</reference>
<keyword evidence="1" id="KW-0472">Membrane</keyword>
<evidence type="ECO:0000256" key="1">
    <source>
        <dbReference type="SAM" id="Phobius"/>
    </source>
</evidence>
<evidence type="ECO:0000313" key="3">
    <source>
        <dbReference type="Proteomes" id="UP000475545"/>
    </source>
</evidence>
<keyword evidence="3" id="KW-1185">Reference proteome</keyword>
<feature type="transmembrane region" description="Helical" evidence="1">
    <location>
        <begin position="160"/>
        <end position="181"/>
    </location>
</feature>
<comment type="caution">
    <text evidence="2">The sequence shown here is derived from an EMBL/GenBank/DDBJ whole genome shotgun (WGS) entry which is preliminary data.</text>
</comment>
<feature type="transmembrane region" description="Helical" evidence="1">
    <location>
        <begin position="25"/>
        <end position="44"/>
    </location>
</feature>
<sequence>MSVLDFRLNRETGDVRSLLGMNTRVAWAIAAFFLAAEATLFATSAGDLAAVWPGVTLLALLAMGAVAILAVRQDPLPAPFAAAVVITTTPAAYACFHVLPVPNSSPDQLWMFGAITMLCTWLCVRGRVGTAWLTMAGLIAASILWTVTTDRGALEGFAASVVNLGPLLMSTLFAATIRPAARDIYELRRRAVEQSATRAAAVAAVAERDQRLRALNAEVTPLLQRIADDAPLTAAERERCRTLEAQIRDSLRAPILAGTPTVAAAASRARARGVEVIMVDGHALDDADDSVRTSVLSRIADELDCATQGSAVIRILPPGRALCATVVVDGPRAVLRVEFMADGTARDETSAAV</sequence>
<feature type="transmembrane region" description="Helical" evidence="1">
    <location>
        <begin position="78"/>
        <end position="102"/>
    </location>
</feature>
<feature type="transmembrane region" description="Helical" evidence="1">
    <location>
        <begin position="50"/>
        <end position="71"/>
    </location>
</feature>
<keyword evidence="1" id="KW-0812">Transmembrane</keyword>
<feature type="transmembrane region" description="Helical" evidence="1">
    <location>
        <begin position="131"/>
        <end position="148"/>
    </location>
</feature>
<dbReference type="AlphaFoldDB" id="A0A6L7GJN7"/>
<name>A0A6L7GJN7_9ACTN</name>
<organism evidence="2 3">
    <name type="scientific">Gordonia mangrovi</name>
    <dbReference type="NCBI Taxonomy" id="2665643"/>
    <lineage>
        <taxon>Bacteria</taxon>
        <taxon>Bacillati</taxon>
        <taxon>Actinomycetota</taxon>
        <taxon>Actinomycetes</taxon>
        <taxon>Mycobacteriales</taxon>
        <taxon>Gordoniaceae</taxon>
        <taxon>Gordonia</taxon>
    </lineage>
</organism>
<dbReference type="EMBL" id="WMBR01000001">
    <property type="protein sequence ID" value="MXP20170.1"/>
    <property type="molecule type" value="Genomic_DNA"/>
</dbReference>
<accession>A0A6L7GJN7</accession>
<keyword evidence="1" id="KW-1133">Transmembrane helix</keyword>
<dbReference type="RefSeq" id="WP_160900337.1">
    <property type="nucleotide sequence ID" value="NZ_CP102850.1"/>
</dbReference>
<feature type="transmembrane region" description="Helical" evidence="1">
    <location>
        <begin position="108"/>
        <end position="124"/>
    </location>
</feature>
<proteinExistence type="predicted"/>
<protein>
    <submittedName>
        <fullName evidence="2">Uncharacterized protein</fullName>
    </submittedName>
</protein>
<gene>
    <name evidence="2" type="ORF">GIY30_02135</name>
</gene>
<evidence type="ECO:0000313" key="2">
    <source>
        <dbReference type="EMBL" id="MXP20170.1"/>
    </source>
</evidence>